<dbReference type="Proteomes" id="UP000220251">
    <property type="component" value="Unassembled WGS sequence"/>
</dbReference>
<dbReference type="Gene3D" id="3.90.470.20">
    <property type="entry name" value="4'-phosphopantetheinyl transferase domain"/>
    <property type="match status" value="1"/>
</dbReference>
<keyword evidence="2 8" id="KW-0808">Transferase</keyword>
<dbReference type="InterPro" id="IPR002582">
    <property type="entry name" value="ACPS"/>
</dbReference>
<accession>A0A0H5DS60</accession>
<keyword evidence="7 8" id="KW-0275">Fatty acid biosynthesis</keyword>
<evidence type="ECO:0000256" key="8">
    <source>
        <dbReference type="HAMAP-Rule" id="MF_00101"/>
    </source>
</evidence>
<dbReference type="EC" id="2.7.8.7" evidence="8"/>
<dbReference type="AlphaFoldDB" id="A0A0H5DS60"/>
<name>A0A0H5DS60_9BACT</name>
<evidence type="ECO:0000256" key="3">
    <source>
        <dbReference type="ARBA" id="ARBA00022723"/>
    </source>
</evidence>
<protein>
    <recommendedName>
        <fullName evidence="8">Holo-[acyl-carrier-protein] synthase</fullName>
        <shortName evidence="8">Holo-ACP synthase</shortName>
        <ecNumber evidence="8">2.7.8.7</ecNumber>
    </recommendedName>
    <alternativeName>
        <fullName evidence="8">4'-phosphopantetheinyl transferase AcpS</fullName>
    </alternativeName>
</protein>
<keyword evidence="6 8" id="KW-0443">Lipid metabolism</keyword>
<keyword evidence="5 8" id="KW-0460">Magnesium</keyword>
<feature type="binding site" evidence="8">
    <location>
        <position position="57"/>
    </location>
    <ligand>
        <name>Mg(2+)</name>
        <dbReference type="ChEBI" id="CHEBI:18420"/>
    </ligand>
</feature>
<dbReference type="NCBIfam" id="TIGR00556">
    <property type="entry name" value="pantethn_trn"/>
    <property type="match status" value="1"/>
</dbReference>
<evidence type="ECO:0000256" key="7">
    <source>
        <dbReference type="ARBA" id="ARBA00023160"/>
    </source>
</evidence>
<dbReference type="GO" id="GO:0008897">
    <property type="term" value="F:holo-[acyl-carrier-protein] synthase activity"/>
    <property type="evidence" value="ECO:0007669"/>
    <property type="project" value="UniProtKB-UniRule"/>
</dbReference>
<keyword evidence="1 8" id="KW-0444">Lipid biosynthesis</keyword>
<dbReference type="InterPro" id="IPR004568">
    <property type="entry name" value="Ppantetheine-prot_Trfase_dom"/>
</dbReference>
<evidence type="ECO:0000259" key="9">
    <source>
        <dbReference type="Pfam" id="PF01648"/>
    </source>
</evidence>
<dbReference type="GO" id="GO:0000287">
    <property type="term" value="F:magnesium ion binding"/>
    <property type="evidence" value="ECO:0007669"/>
    <property type="project" value="UniProtKB-UniRule"/>
</dbReference>
<sequence length="128" mass="14189">MTLALGTDIIEIQRIRESIERRGEPFLRRILTPSEYDYCMRFNPPYARIAGRFAGKEAIAKALGTGIGEEVSWLDIEILNEASGKPTVILSEKAQGLVDSITRNGHILISISHCKEFATATALLQTRS</sequence>
<evidence type="ECO:0000256" key="1">
    <source>
        <dbReference type="ARBA" id="ARBA00022516"/>
    </source>
</evidence>
<dbReference type="EMBL" id="CWGJ01000028">
    <property type="protein sequence ID" value="CRX39517.1"/>
    <property type="molecule type" value="Genomic_DNA"/>
</dbReference>
<evidence type="ECO:0000313" key="11">
    <source>
        <dbReference type="Proteomes" id="UP000220251"/>
    </source>
</evidence>
<keyword evidence="4 8" id="KW-0276">Fatty acid metabolism</keyword>
<keyword evidence="3 8" id="KW-0479">Metal-binding</keyword>
<keyword evidence="8" id="KW-0963">Cytoplasm</keyword>
<dbReference type="RefSeq" id="WP_098039437.1">
    <property type="nucleotide sequence ID" value="NZ_CWGJ01000028.1"/>
</dbReference>
<reference evidence="11" key="1">
    <citation type="submission" date="2015-06" db="EMBL/GenBank/DDBJ databases">
        <authorList>
            <person name="Bertelli C."/>
        </authorList>
    </citation>
    <scope>NUCLEOTIDE SEQUENCE [LARGE SCALE GENOMIC DNA]</scope>
    <source>
        <strain evidence="11">CRIB-30</strain>
    </source>
</reference>
<dbReference type="OrthoDB" id="517356at2"/>
<comment type="function">
    <text evidence="8">Transfers the 4'-phosphopantetheine moiety from coenzyme A to a Ser of acyl-carrier-protein.</text>
</comment>
<dbReference type="GO" id="GO:0005737">
    <property type="term" value="C:cytoplasm"/>
    <property type="evidence" value="ECO:0007669"/>
    <property type="project" value="UniProtKB-SubCell"/>
</dbReference>
<evidence type="ECO:0000313" key="10">
    <source>
        <dbReference type="EMBL" id="CRX39517.1"/>
    </source>
</evidence>
<comment type="cofactor">
    <cofactor evidence="8">
        <name>Mg(2+)</name>
        <dbReference type="ChEBI" id="CHEBI:18420"/>
    </cofactor>
</comment>
<feature type="binding site" evidence="8">
    <location>
        <position position="8"/>
    </location>
    <ligand>
        <name>Mg(2+)</name>
        <dbReference type="ChEBI" id="CHEBI:18420"/>
    </ligand>
</feature>
<dbReference type="InterPro" id="IPR037143">
    <property type="entry name" value="4-PPantetheinyl_Trfase_dom_sf"/>
</dbReference>
<comment type="subcellular location">
    <subcellularLocation>
        <location evidence="8">Cytoplasm</location>
    </subcellularLocation>
</comment>
<proteinExistence type="inferred from homology"/>
<comment type="catalytic activity">
    <reaction evidence="8">
        <text>apo-[ACP] + CoA = holo-[ACP] + adenosine 3',5'-bisphosphate + H(+)</text>
        <dbReference type="Rhea" id="RHEA:12068"/>
        <dbReference type="Rhea" id="RHEA-COMP:9685"/>
        <dbReference type="Rhea" id="RHEA-COMP:9690"/>
        <dbReference type="ChEBI" id="CHEBI:15378"/>
        <dbReference type="ChEBI" id="CHEBI:29999"/>
        <dbReference type="ChEBI" id="CHEBI:57287"/>
        <dbReference type="ChEBI" id="CHEBI:58343"/>
        <dbReference type="ChEBI" id="CHEBI:64479"/>
        <dbReference type="EC" id="2.7.8.7"/>
    </reaction>
</comment>
<dbReference type="SUPFAM" id="SSF56214">
    <property type="entry name" value="4'-phosphopantetheinyl transferase"/>
    <property type="match status" value="1"/>
</dbReference>
<dbReference type="HAMAP" id="MF_00101">
    <property type="entry name" value="AcpS"/>
    <property type="match status" value="1"/>
</dbReference>
<dbReference type="NCBIfam" id="TIGR00516">
    <property type="entry name" value="acpS"/>
    <property type="match status" value="1"/>
</dbReference>
<organism evidence="10 11">
    <name type="scientific">Estrella lausannensis</name>
    <dbReference type="NCBI Taxonomy" id="483423"/>
    <lineage>
        <taxon>Bacteria</taxon>
        <taxon>Pseudomonadati</taxon>
        <taxon>Chlamydiota</taxon>
        <taxon>Chlamydiia</taxon>
        <taxon>Parachlamydiales</taxon>
        <taxon>Candidatus Criblamydiaceae</taxon>
        <taxon>Estrella</taxon>
    </lineage>
</organism>
<dbReference type="InterPro" id="IPR008278">
    <property type="entry name" value="4-PPantetheinyl_Trfase_dom"/>
</dbReference>
<dbReference type="GO" id="GO:0006633">
    <property type="term" value="P:fatty acid biosynthetic process"/>
    <property type="evidence" value="ECO:0007669"/>
    <property type="project" value="UniProtKB-UniRule"/>
</dbReference>
<gene>
    <name evidence="8 10" type="primary">acpS</name>
    <name evidence="10" type="ORF">ELAC_2197</name>
</gene>
<keyword evidence="11" id="KW-1185">Reference proteome</keyword>
<evidence type="ECO:0000256" key="4">
    <source>
        <dbReference type="ARBA" id="ARBA00022832"/>
    </source>
</evidence>
<evidence type="ECO:0000256" key="6">
    <source>
        <dbReference type="ARBA" id="ARBA00023098"/>
    </source>
</evidence>
<comment type="similarity">
    <text evidence="8">Belongs to the P-Pant transferase superfamily. AcpS family.</text>
</comment>
<dbReference type="Pfam" id="PF01648">
    <property type="entry name" value="ACPS"/>
    <property type="match status" value="1"/>
</dbReference>
<evidence type="ECO:0000256" key="2">
    <source>
        <dbReference type="ARBA" id="ARBA00022679"/>
    </source>
</evidence>
<evidence type="ECO:0000256" key="5">
    <source>
        <dbReference type="ARBA" id="ARBA00022842"/>
    </source>
</evidence>
<feature type="domain" description="4'-phosphopantetheinyl transferase" evidence="9">
    <location>
        <begin position="5"/>
        <end position="95"/>
    </location>
</feature>